<comment type="caution">
    <text evidence="1">The sequence shown here is derived from an EMBL/GenBank/DDBJ whole genome shotgun (WGS) entry which is preliminary data.</text>
</comment>
<gene>
    <name evidence="1" type="ORF">L1987_30698</name>
</gene>
<protein>
    <submittedName>
        <fullName evidence="1">Uncharacterized protein</fullName>
    </submittedName>
</protein>
<keyword evidence="2" id="KW-1185">Reference proteome</keyword>
<name>A0ACB9I4U6_9ASTR</name>
<dbReference type="Proteomes" id="UP001056120">
    <property type="component" value="Linkage Group LG10"/>
</dbReference>
<reference evidence="2" key="1">
    <citation type="journal article" date="2022" name="Mol. Ecol. Resour.">
        <title>The genomes of chicory, endive, great burdock and yacon provide insights into Asteraceae palaeo-polyploidization history and plant inulin production.</title>
        <authorList>
            <person name="Fan W."/>
            <person name="Wang S."/>
            <person name="Wang H."/>
            <person name="Wang A."/>
            <person name="Jiang F."/>
            <person name="Liu H."/>
            <person name="Zhao H."/>
            <person name="Xu D."/>
            <person name="Zhang Y."/>
        </authorList>
    </citation>
    <scope>NUCLEOTIDE SEQUENCE [LARGE SCALE GENOMIC DNA]</scope>
    <source>
        <strain evidence="2">cv. Yunnan</strain>
    </source>
</reference>
<evidence type="ECO:0000313" key="2">
    <source>
        <dbReference type="Proteomes" id="UP001056120"/>
    </source>
</evidence>
<sequence>MVNQLNQNAAPRNPACTFKHFNSCNPTKFYGNEGATGLLQWFESIEGTFINADCPENLKVRYATSVFQKRALTWWNGEKRNRGIEVALALPWADVKALMTDEFCPRNEVKKLEAEFWDLKQDSGESLAYTTRFHELSLLVPHMVTPLSRAIEKYINGLPMQIQDTVLGSNPATLEEAIRLAATLSDNHVKAGTLSKKGAKKTFEKATTEPLKETKSESSFNNRKRKGKNFAIITPATPLAQVAPTAFNPTKKQYAGTSPLCNTCKLHHPAHAQCRLCTTCGRYGHWANTCRVPPTNQVYQHAALVPVPAAIAQGRACYECGDPNHFRNHCPRLVIVNQANLNQGNMVQGNINQGNMNRGNVNQGNANPIARGRAFNINANEAQANNDVVNGTFPINQQYASILFDTGSDKSFVSFEFEPQLAMSRAKLDKPFDILVADGYSVSCDTIIRDCTLTLSDHDFSINLIPMALGGFDIIVGMDWLTKHHAEVVCFDKYIRIPLDSGEILNIYGEKPSKGLKLMSCTTAQKYLRKKCVAFLAHIVERKGKDKSLQDIPVIKDFPEVFPEDLPGLPPIRQVEFRIDLVLGANPVAKSPYRLAPSEMQELSSQLRELSDKGFIRPSVSPWGAPVLFVKKKDGSFRMCIDYRELNKLTVKNRYPLPRIDDLFNQLQGSTYFSKIDLRSGYHQLRVLESDTPKIAFRTRYGHYEFMVMPFGLTNAPAVFMDLMNRVCKPYLDKFVIVFIDDILIYSKSKAEHEEHLRLVLDLLKKEQLYAKFSKCEFWLKEVQFLGHIVNEKGIHVDPAKIEAVKNWHAPKTPTEVRSFLGLAGYYRRFISNFSKIAVPLTTLTHKGKPYEWGPKQEEAFQTLKHKLCEAPILTLPDGTEDFVIYCDASHLGLGCVLMQRGKVIAYASRQLKIHEKNYTTHDLELGAVVFALKIWRHYLYGTKCEIYTDHKSLQHIFNQKELNMRQRRWVELLNDYDCNIRYHPGKANVVADALSRKEPIKIHNIRIQNDIQTRILEAQHLSVTEGNMYNEMSCGVELQLETKPNGILYFLNRIWIPDRNNLRTVVMNEAHKTRYSVPPGADKMYMDLRTQYWWPGMKKDIALYVSKCLTCLKVKAEHQRPSGLLEQPEIPVWKWECIAMDFITKLPHTSRGHDSIWVIIDRLTKSAHFIPIHEDYRVEKLARIYIDEIVSLHGVPLNIISDRDGRFTSRFWQSLQSALGTQLNLSTAYHPQTDGQSERTIQTLEDMLRACVIDFKGNWDLHLPLVEFSYNNSYHTSINMAPFEALYGRKCRSPICWTEIGESQITGPELIQETSDKIMLIRDNLLVARSRQKSYADKRRKPLEFQVGDLVLLKVSPWKGVVRFGKKGKLAPRFVGPFKILERIGKVAYKLELPEGLSNVHPTFHVSNLKKCLADENLHIPLDEVHIDDTMHFVEKPVEIMDREVKQLKRSRIPIVKVRWESKRGPEFNWEREDQMKAKYPHLFPGSSS</sequence>
<reference evidence="1 2" key="2">
    <citation type="journal article" date="2022" name="Mol. Ecol. Resour.">
        <title>The genomes of chicory, endive, great burdock and yacon provide insights into Asteraceae paleo-polyploidization history and plant inulin production.</title>
        <authorList>
            <person name="Fan W."/>
            <person name="Wang S."/>
            <person name="Wang H."/>
            <person name="Wang A."/>
            <person name="Jiang F."/>
            <person name="Liu H."/>
            <person name="Zhao H."/>
            <person name="Xu D."/>
            <person name="Zhang Y."/>
        </authorList>
    </citation>
    <scope>NUCLEOTIDE SEQUENCE [LARGE SCALE GENOMIC DNA]</scope>
    <source>
        <strain evidence="2">cv. Yunnan</strain>
        <tissue evidence="1">Leaves</tissue>
    </source>
</reference>
<dbReference type="EMBL" id="CM042027">
    <property type="protein sequence ID" value="KAI3802561.1"/>
    <property type="molecule type" value="Genomic_DNA"/>
</dbReference>
<organism evidence="1 2">
    <name type="scientific">Smallanthus sonchifolius</name>
    <dbReference type="NCBI Taxonomy" id="185202"/>
    <lineage>
        <taxon>Eukaryota</taxon>
        <taxon>Viridiplantae</taxon>
        <taxon>Streptophyta</taxon>
        <taxon>Embryophyta</taxon>
        <taxon>Tracheophyta</taxon>
        <taxon>Spermatophyta</taxon>
        <taxon>Magnoliopsida</taxon>
        <taxon>eudicotyledons</taxon>
        <taxon>Gunneridae</taxon>
        <taxon>Pentapetalae</taxon>
        <taxon>asterids</taxon>
        <taxon>campanulids</taxon>
        <taxon>Asterales</taxon>
        <taxon>Asteraceae</taxon>
        <taxon>Asteroideae</taxon>
        <taxon>Heliantheae alliance</taxon>
        <taxon>Millerieae</taxon>
        <taxon>Smallanthus</taxon>
    </lineage>
</organism>
<proteinExistence type="predicted"/>
<evidence type="ECO:0000313" key="1">
    <source>
        <dbReference type="EMBL" id="KAI3802561.1"/>
    </source>
</evidence>
<accession>A0ACB9I4U6</accession>